<name>A0AAU9TS77_EUPED</name>
<dbReference type="AlphaFoldDB" id="A0AAU9TS77"/>
<organism evidence="1 2">
    <name type="scientific">Euphydryas editha</name>
    <name type="common">Edith's checkerspot</name>
    <dbReference type="NCBI Taxonomy" id="104508"/>
    <lineage>
        <taxon>Eukaryota</taxon>
        <taxon>Metazoa</taxon>
        <taxon>Ecdysozoa</taxon>
        <taxon>Arthropoda</taxon>
        <taxon>Hexapoda</taxon>
        <taxon>Insecta</taxon>
        <taxon>Pterygota</taxon>
        <taxon>Neoptera</taxon>
        <taxon>Endopterygota</taxon>
        <taxon>Lepidoptera</taxon>
        <taxon>Glossata</taxon>
        <taxon>Ditrysia</taxon>
        <taxon>Papilionoidea</taxon>
        <taxon>Nymphalidae</taxon>
        <taxon>Nymphalinae</taxon>
        <taxon>Euphydryas</taxon>
    </lineage>
</organism>
<reference evidence="1" key="1">
    <citation type="submission" date="2022-03" db="EMBL/GenBank/DDBJ databases">
        <authorList>
            <person name="Tunstrom K."/>
        </authorList>
    </citation>
    <scope>NUCLEOTIDE SEQUENCE</scope>
</reference>
<proteinExistence type="predicted"/>
<sequence>MPWWNEELAALKREVVTKTRRIRCAAPVRREFVVGEYLEAREKYKIETRNAQTSSWKSFCEKQDGESVWVGIATILEHLREKYDINDEVRKSGTALGVNDITLPRIAGIMPAVAVKLFHLKIVKDTVPFLTIPGVKYEDESASDSDAEAFGASSSKISTVTHAICCPFLPSLHPETAKGPSTHSWPHALCCHQAR</sequence>
<evidence type="ECO:0000313" key="2">
    <source>
        <dbReference type="Proteomes" id="UP001153954"/>
    </source>
</evidence>
<protein>
    <submittedName>
        <fullName evidence="1">Uncharacterized protein</fullName>
    </submittedName>
</protein>
<evidence type="ECO:0000313" key="1">
    <source>
        <dbReference type="EMBL" id="CAH2088656.1"/>
    </source>
</evidence>
<gene>
    <name evidence="1" type="ORF">EEDITHA_LOCUS4797</name>
</gene>
<keyword evidence="2" id="KW-1185">Reference proteome</keyword>
<dbReference type="Proteomes" id="UP001153954">
    <property type="component" value="Unassembled WGS sequence"/>
</dbReference>
<accession>A0AAU9TS77</accession>
<dbReference type="EMBL" id="CAKOGL010000007">
    <property type="protein sequence ID" value="CAH2088656.1"/>
    <property type="molecule type" value="Genomic_DNA"/>
</dbReference>
<comment type="caution">
    <text evidence="1">The sequence shown here is derived from an EMBL/GenBank/DDBJ whole genome shotgun (WGS) entry which is preliminary data.</text>
</comment>